<keyword evidence="3 7" id="KW-0732">Signal</keyword>
<dbReference type="SUPFAM" id="SSF49354">
    <property type="entry name" value="PapD-like"/>
    <property type="match status" value="1"/>
</dbReference>
<feature type="chain" id="PRO_5018641415" evidence="7">
    <location>
        <begin position="23"/>
        <end position="239"/>
    </location>
</feature>
<evidence type="ECO:0000313" key="10">
    <source>
        <dbReference type="EMBL" id="VEI61991.1"/>
    </source>
</evidence>
<reference evidence="10 11" key="1">
    <citation type="submission" date="2018-12" db="EMBL/GenBank/DDBJ databases">
        <authorList>
            <consortium name="Pathogen Informatics"/>
        </authorList>
    </citation>
    <scope>NUCLEOTIDE SEQUENCE [LARGE SCALE GENOMIC DNA]</scope>
    <source>
        <strain evidence="10 11">NCTC13193</strain>
    </source>
</reference>
<evidence type="ECO:0000256" key="4">
    <source>
        <dbReference type="ARBA" id="ARBA00022764"/>
    </source>
</evidence>
<feature type="domain" description="Pili assembly chaperone N-terminal" evidence="8">
    <location>
        <begin position="26"/>
        <end position="144"/>
    </location>
</feature>
<dbReference type="AlphaFoldDB" id="A0A3S4WBU6"/>
<dbReference type="Proteomes" id="UP000270487">
    <property type="component" value="Chromosome"/>
</dbReference>
<dbReference type="GO" id="GO:0071555">
    <property type="term" value="P:cell wall organization"/>
    <property type="evidence" value="ECO:0007669"/>
    <property type="project" value="InterPro"/>
</dbReference>
<dbReference type="InterPro" id="IPR008962">
    <property type="entry name" value="PapD-like_sf"/>
</dbReference>
<dbReference type="InterPro" id="IPR016148">
    <property type="entry name" value="Pili_assmbl_chaperone_C"/>
</dbReference>
<evidence type="ECO:0000256" key="6">
    <source>
        <dbReference type="RuleBase" id="RU003918"/>
    </source>
</evidence>
<sequence>MTQRFHQVLSSLLLTFSLSAQAGSGGISLGQTRVIFSAADKAQTLTVSNSGQQAYLVQARVQNGLDDTTPAPFIVTPPLFSLQGDSRQLLRLLPQDATLPSDQESLFYLSISAMPAQAEPVTAADRLSVGVRFVIKLFYRPQGLALPADNTPCRLTFKREAHGVRAINPTGYFQTLGMLAVDGHTVALDQQPAMVPPHSSITLAVDGPVNKVAWQTLTDYGGLSKSCQQTGSASTETTP</sequence>
<dbReference type="Pfam" id="PF02753">
    <property type="entry name" value="PapD_C"/>
    <property type="match status" value="1"/>
</dbReference>
<evidence type="ECO:0000259" key="9">
    <source>
        <dbReference type="Pfam" id="PF02753"/>
    </source>
</evidence>
<evidence type="ECO:0000256" key="5">
    <source>
        <dbReference type="ARBA" id="ARBA00023186"/>
    </source>
</evidence>
<organism evidence="10 11">
    <name type="scientific">Serratia fonticola</name>
    <dbReference type="NCBI Taxonomy" id="47917"/>
    <lineage>
        <taxon>Bacteria</taxon>
        <taxon>Pseudomonadati</taxon>
        <taxon>Pseudomonadota</taxon>
        <taxon>Gammaproteobacteria</taxon>
        <taxon>Enterobacterales</taxon>
        <taxon>Yersiniaceae</taxon>
        <taxon>Serratia</taxon>
    </lineage>
</organism>
<proteinExistence type="inferred from homology"/>
<evidence type="ECO:0000259" key="8">
    <source>
        <dbReference type="Pfam" id="PF00345"/>
    </source>
</evidence>
<evidence type="ECO:0000256" key="1">
    <source>
        <dbReference type="ARBA" id="ARBA00004418"/>
    </source>
</evidence>
<comment type="subcellular location">
    <subcellularLocation>
        <location evidence="1 6">Periplasm</location>
    </subcellularLocation>
</comment>
<dbReference type="SUPFAM" id="SSF49584">
    <property type="entry name" value="Periplasmic chaperone C-domain"/>
    <property type="match status" value="1"/>
</dbReference>
<keyword evidence="4" id="KW-0574">Periplasm</keyword>
<dbReference type="InterPro" id="IPR013783">
    <property type="entry name" value="Ig-like_fold"/>
</dbReference>
<dbReference type="Pfam" id="PF00345">
    <property type="entry name" value="PapD_N"/>
    <property type="match status" value="1"/>
</dbReference>
<dbReference type="PROSITE" id="PS00635">
    <property type="entry name" value="PILI_CHAPERONE"/>
    <property type="match status" value="1"/>
</dbReference>
<accession>A0A3S4WBU6</accession>
<dbReference type="InterPro" id="IPR001829">
    <property type="entry name" value="Pili_assmbl_chaperone_bac"/>
</dbReference>
<feature type="domain" description="Pili assembly chaperone C-terminal" evidence="9">
    <location>
        <begin position="168"/>
        <end position="224"/>
    </location>
</feature>
<dbReference type="InterPro" id="IPR016147">
    <property type="entry name" value="Pili_assmbl_chaperone_N"/>
</dbReference>
<dbReference type="GO" id="GO:0030288">
    <property type="term" value="C:outer membrane-bounded periplasmic space"/>
    <property type="evidence" value="ECO:0007669"/>
    <property type="project" value="InterPro"/>
</dbReference>
<gene>
    <name evidence="10" type="primary">focC_1</name>
    <name evidence="10" type="ORF">NCTC13193_00138</name>
</gene>
<evidence type="ECO:0000256" key="7">
    <source>
        <dbReference type="SAM" id="SignalP"/>
    </source>
</evidence>
<dbReference type="EMBL" id="LR134492">
    <property type="protein sequence ID" value="VEI61991.1"/>
    <property type="molecule type" value="Genomic_DNA"/>
</dbReference>
<evidence type="ECO:0000256" key="2">
    <source>
        <dbReference type="ARBA" id="ARBA00007399"/>
    </source>
</evidence>
<keyword evidence="5 6" id="KW-0143">Chaperone</keyword>
<dbReference type="PANTHER" id="PTHR30251:SF0">
    <property type="entry name" value="FIMBRIAL CHAPERONE PROTEIN ELFD-RELATED"/>
    <property type="match status" value="1"/>
</dbReference>
<dbReference type="InterPro" id="IPR036316">
    <property type="entry name" value="Pili_assmbl_chap_C_dom_sf"/>
</dbReference>
<dbReference type="PRINTS" id="PR00969">
    <property type="entry name" value="CHAPERONPILI"/>
</dbReference>
<dbReference type="Gene3D" id="2.60.40.10">
    <property type="entry name" value="Immunoglobulins"/>
    <property type="match status" value="2"/>
</dbReference>
<name>A0A3S4WBU6_SERFO</name>
<evidence type="ECO:0000313" key="11">
    <source>
        <dbReference type="Proteomes" id="UP000270487"/>
    </source>
</evidence>
<protein>
    <submittedName>
        <fullName evidence="10">Chaperone protein focC</fullName>
    </submittedName>
</protein>
<dbReference type="InterPro" id="IPR018046">
    <property type="entry name" value="Pili_assmbl_chaperone_CS"/>
</dbReference>
<dbReference type="InterPro" id="IPR050643">
    <property type="entry name" value="Periplasmic_pilus_chap"/>
</dbReference>
<comment type="similarity">
    <text evidence="2 6">Belongs to the periplasmic pilus chaperone family.</text>
</comment>
<dbReference type="PANTHER" id="PTHR30251">
    <property type="entry name" value="PILUS ASSEMBLY CHAPERONE"/>
    <property type="match status" value="1"/>
</dbReference>
<feature type="signal peptide" evidence="7">
    <location>
        <begin position="1"/>
        <end position="22"/>
    </location>
</feature>
<evidence type="ECO:0000256" key="3">
    <source>
        <dbReference type="ARBA" id="ARBA00022729"/>
    </source>
</evidence>